<sequence length="181" mass="20288">MTEGVCRVNCFVRIPKPRYHRRMTRSCLLLFTLALSVLSACAPPPLWYRSGISPTRLSQDLTACRVAAFETVPTEIRSHYIPAEYISQPVCSPSGHCYWRRVLVRPAQYERYDVNAGLREDVVQACMADKGYTQVRLPACQSEGGQKITVNTAAPLPPLTDQSCAVRLKSGEWRIVTPSED</sequence>
<proteinExistence type="predicted"/>
<accession>A0A1M6WSB9</accession>
<dbReference type="EMBL" id="FRBR01000001">
    <property type="protein sequence ID" value="SHK96637.1"/>
    <property type="molecule type" value="Genomic_DNA"/>
</dbReference>
<dbReference type="RefSeq" id="WP_229709465.1">
    <property type="nucleotide sequence ID" value="NZ_BMLR01000001.1"/>
</dbReference>
<dbReference type="Proteomes" id="UP000183974">
    <property type="component" value="Unassembled WGS sequence"/>
</dbReference>
<organism evidence="1 2">
    <name type="scientific">Roseovarius pacificus</name>
    <dbReference type="NCBI Taxonomy" id="337701"/>
    <lineage>
        <taxon>Bacteria</taxon>
        <taxon>Pseudomonadati</taxon>
        <taxon>Pseudomonadota</taxon>
        <taxon>Alphaproteobacteria</taxon>
        <taxon>Rhodobacterales</taxon>
        <taxon>Roseobacteraceae</taxon>
        <taxon>Roseovarius</taxon>
    </lineage>
</organism>
<reference evidence="1 2" key="1">
    <citation type="submission" date="2016-11" db="EMBL/GenBank/DDBJ databases">
        <authorList>
            <person name="Jaros S."/>
            <person name="Januszkiewicz K."/>
            <person name="Wedrychowicz H."/>
        </authorList>
    </citation>
    <scope>NUCLEOTIDE SEQUENCE [LARGE SCALE GENOMIC DNA]</scope>
    <source>
        <strain evidence="1 2">DSM 29589</strain>
    </source>
</reference>
<protein>
    <submittedName>
        <fullName evidence="1">Uncharacterized protein</fullName>
    </submittedName>
</protein>
<keyword evidence="2" id="KW-1185">Reference proteome</keyword>
<evidence type="ECO:0000313" key="1">
    <source>
        <dbReference type="EMBL" id="SHK96637.1"/>
    </source>
</evidence>
<dbReference type="AlphaFoldDB" id="A0A1M6WSB9"/>
<gene>
    <name evidence="1" type="ORF">SAMN05444398_101131</name>
</gene>
<dbReference type="STRING" id="337701.SAMN05444398_101131"/>
<name>A0A1M6WSB9_9RHOB</name>
<evidence type="ECO:0000313" key="2">
    <source>
        <dbReference type="Proteomes" id="UP000183974"/>
    </source>
</evidence>